<keyword evidence="9 11" id="KW-1133">Transmembrane helix</keyword>
<dbReference type="GO" id="GO:0006506">
    <property type="term" value="P:GPI anchor biosynthetic process"/>
    <property type="evidence" value="ECO:0007669"/>
    <property type="project" value="UniProtKB-KW"/>
</dbReference>
<evidence type="ECO:0000256" key="4">
    <source>
        <dbReference type="ARBA" id="ARBA00022502"/>
    </source>
</evidence>
<feature type="transmembrane region" description="Helical" evidence="11">
    <location>
        <begin position="174"/>
        <end position="207"/>
    </location>
</feature>
<dbReference type="KEGG" id="senf:GJR95_19165"/>
<feature type="transmembrane region" description="Helical" evidence="11">
    <location>
        <begin position="264"/>
        <end position="287"/>
    </location>
</feature>
<dbReference type="InterPro" id="IPR005599">
    <property type="entry name" value="GPI_mannosylTrfase"/>
</dbReference>
<keyword evidence="8" id="KW-0256">Endoplasmic reticulum</keyword>
<evidence type="ECO:0000313" key="13">
    <source>
        <dbReference type="Proteomes" id="UP000464577"/>
    </source>
</evidence>
<dbReference type="Pfam" id="PF03901">
    <property type="entry name" value="Glyco_transf_22"/>
    <property type="match status" value="1"/>
</dbReference>
<evidence type="ECO:0000256" key="11">
    <source>
        <dbReference type="SAM" id="Phobius"/>
    </source>
</evidence>
<dbReference type="PANTHER" id="PTHR22760">
    <property type="entry name" value="GLYCOSYLTRANSFERASE"/>
    <property type="match status" value="1"/>
</dbReference>
<feature type="transmembrane region" description="Helical" evidence="11">
    <location>
        <begin position="357"/>
        <end position="380"/>
    </location>
</feature>
<accession>A0A6P1VZ03</accession>
<comment type="subcellular location">
    <subcellularLocation>
        <location evidence="1">Endomembrane system</location>
        <topology evidence="1">Multi-pass membrane protein</topology>
    </subcellularLocation>
    <subcellularLocation>
        <location evidence="2">Endoplasmic reticulum membrane</location>
    </subcellularLocation>
</comment>
<evidence type="ECO:0000256" key="5">
    <source>
        <dbReference type="ARBA" id="ARBA00022676"/>
    </source>
</evidence>
<evidence type="ECO:0000256" key="2">
    <source>
        <dbReference type="ARBA" id="ARBA00004586"/>
    </source>
</evidence>
<dbReference type="Proteomes" id="UP000464577">
    <property type="component" value="Chromosome"/>
</dbReference>
<evidence type="ECO:0000256" key="6">
    <source>
        <dbReference type="ARBA" id="ARBA00022679"/>
    </source>
</evidence>
<evidence type="ECO:0000313" key="12">
    <source>
        <dbReference type="EMBL" id="QHV96997.1"/>
    </source>
</evidence>
<dbReference type="GO" id="GO:0016020">
    <property type="term" value="C:membrane"/>
    <property type="evidence" value="ECO:0007669"/>
    <property type="project" value="GOC"/>
</dbReference>
<gene>
    <name evidence="12" type="ORF">GJR95_19165</name>
</gene>
<comment type="pathway">
    <text evidence="3">Glycolipid biosynthesis; glycosylphosphatidylinositol-anchor biosynthesis.</text>
</comment>
<keyword evidence="4" id="KW-0337">GPI-anchor biosynthesis</keyword>
<evidence type="ECO:0008006" key="14">
    <source>
        <dbReference type="Google" id="ProtNLM"/>
    </source>
</evidence>
<evidence type="ECO:0000256" key="10">
    <source>
        <dbReference type="ARBA" id="ARBA00023136"/>
    </source>
</evidence>
<feature type="transmembrane region" description="Helical" evidence="11">
    <location>
        <begin position="20"/>
        <end position="40"/>
    </location>
</feature>
<feature type="transmembrane region" description="Helical" evidence="11">
    <location>
        <begin position="214"/>
        <end position="236"/>
    </location>
</feature>
<organism evidence="12 13">
    <name type="scientific">Spirosoma endbachense</name>
    <dbReference type="NCBI Taxonomy" id="2666025"/>
    <lineage>
        <taxon>Bacteria</taxon>
        <taxon>Pseudomonadati</taxon>
        <taxon>Bacteroidota</taxon>
        <taxon>Cytophagia</taxon>
        <taxon>Cytophagales</taxon>
        <taxon>Cytophagaceae</taxon>
        <taxon>Spirosoma</taxon>
    </lineage>
</organism>
<reference evidence="12 13" key="1">
    <citation type="submission" date="2019-11" db="EMBL/GenBank/DDBJ databases">
        <title>Spirosoma endbachense sp. nov., isolated from a natural salt meadow.</title>
        <authorList>
            <person name="Rojas J."/>
            <person name="Ambika Manirajan B."/>
            <person name="Ratering S."/>
            <person name="Suarez C."/>
            <person name="Geissler-Plaum R."/>
            <person name="Schnell S."/>
        </authorList>
    </citation>
    <scope>NUCLEOTIDE SEQUENCE [LARGE SCALE GENOMIC DNA]</scope>
    <source>
        <strain evidence="12 13">I-24</strain>
    </source>
</reference>
<keyword evidence="6" id="KW-0808">Transferase</keyword>
<dbReference type="PANTHER" id="PTHR22760:SF3">
    <property type="entry name" value="GPI MANNOSYLTRANSFERASE 4"/>
    <property type="match status" value="1"/>
</dbReference>
<keyword evidence="7 11" id="KW-0812">Transmembrane</keyword>
<evidence type="ECO:0000256" key="3">
    <source>
        <dbReference type="ARBA" id="ARBA00004687"/>
    </source>
</evidence>
<dbReference type="EMBL" id="CP045997">
    <property type="protein sequence ID" value="QHV96997.1"/>
    <property type="molecule type" value="Genomic_DNA"/>
</dbReference>
<feature type="transmembrane region" description="Helical" evidence="11">
    <location>
        <begin position="128"/>
        <end position="145"/>
    </location>
</feature>
<keyword evidence="13" id="KW-1185">Reference proteome</keyword>
<evidence type="ECO:0000256" key="9">
    <source>
        <dbReference type="ARBA" id="ARBA00022989"/>
    </source>
</evidence>
<dbReference type="AlphaFoldDB" id="A0A6P1VZ03"/>
<feature type="transmembrane region" description="Helical" evidence="11">
    <location>
        <begin position="100"/>
        <end position="122"/>
    </location>
</feature>
<name>A0A6P1VZ03_9BACT</name>
<sequence length="499" mass="57881">MSKMEINSRFRIDDSRLRWLLLFSLLVQIIFSITQVGFLHPDQHFQLIEFSSWQLGEPSGATSVWELKSHIRPTVQVYLFSGFILACRFFHIYDAFVQLAILRLIFGLLGFVVFNAIGIYYFKSNKKLLYLVLLLINLSWSLPYIRTLFSSEMASSIVFFGAILLYELKKGKFLYVLLTGFLFSLAFYFRFQIAFGIVGFGIWFLFIDRKYVNLLPIAIGFAAGVAINVFLDYHFYHQLVFTPFDYYRVNITEGKAAEFGTSSFLWYILLLALVIGTPPLSIFLFYYSLKGAGQQYRQPLVFAVAFFIIGHCLVAHKEERFMFPIVNVLPVIAGWGLESFIAYYQRARTGIRNFLKGILYFSVALNTLVLILFLILNPYYQAIEFTRKLTNTFKDSKPTIYCFSRTPFETESGLPLTFYRKNAPNIKLVKFHDADSARYLKNAWMVTTFNDAKEKLSLFDSLGFKPQLYSSAILWNTNAYLQSKQIGTINEIWVLYKKE</sequence>
<keyword evidence="5" id="KW-0328">Glycosyltransferase</keyword>
<proteinExistence type="predicted"/>
<keyword evidence="10 11" id="KW-0472">Membrane</keyword>
<dbReference type="GO" id="GO:0012505">
    <property type="term" value="C:endomembrane system"/>
    <property type="evidence" value="ECO:0007669"/>
    <property type="project" value="UniProtKB-SubCell"/>
</dbReference>
<evidence type="ECO:0000256" key="7">
    <source>
        <dbReference type="ARBA" id="ARBA00022692"/>
    </source>
</evidence>
<dbReference type="RefSeq" id="WP_162387410.1">
    <property type="nucleotide sequence ID" value="NZ_CP045997.1"/>
</dbReference>
<feature type="transmembrane region" description="Helical" evidence="11">
    <location>
        <begin position="299"/>
        <end position="316"/>
    </location>
</feature>
<feature type="transmembrane region" description="Helical" evidence="11">
    <location>
        <begin position="322"/>
        <end position="345"/>
    </location>
</feature>
<evidence type="ECO:0000256" key="1">
    <source>
        <dbReference type="ARBA" id="ARBA00004127"/>
    </source>
</evidence>
<evidence type="ECO:0000256" key="8">
    <source>
        <dbReference type="ARBA" id="ARBA00022824"/>
    </source>
</evidence>
<protein>
    <recommendedName>
        <fullName evidence="14">Mannosyltransferase</fullName>
    </recommendedName>
</protein>
<dbReference type="GO" id="GO:0000026">
    <property type="term" value="F:alpha-1,2-mannosyltransferase activity"/>
    <property type="evidence" value="ECO:0007669"/>
    <property type="project" value="TreeGrafter"/>
</dbReference>